<protein>
    <recommendedName>
        <fullName evidence="2">Bacteriophage Mu GpT domain-containing protein</fullName>
    </recommendedName>
</protein>
<name>X0UIH9_9ZZZZ</name>
<evidence type="ECO:0000313" key="1">
    <source>
        <dbReference type="EMBL" id="GAF88320.1"/>
    </source>
</evidence>
<organism evidence="1">
    <name type="scientific">marine sediment metagenome</name>
    <dbReference type="NCBI Taxonomy" id="412755"/>
    <lineage>
        <taxon>unclassified sequences</taxon>
        <taxon>metagenomes</taxon>
        <taxon>ecological metagenomes</taxon>
    </lineage>
</organism>
<proteinExistence type="predicted"/>
<gene>
    <name evidence="1" type="ORF">S01H1_20591</name>
</gene>
<accession>X0UIH9</accession>
<comment type="caution">
    <text evidence="1">The sequence shown here is derived from an EMBL/GenBank/DDBJ whole genome shotgun (WGS) entry which is preliminary data.</text>
</comment>
<dbReference type="EMBL" id="BARS01011291">
    <property type="protein sequence ID" value="GAF88320.1"/>
    <property type="molecule type" value="Genomic_DNA"/>
</dbReference>
<reference evidence="1" key="1">
    <citation type="journal article" date="2014" name="Front. Microbiol.">
        <title>High frequency of phylogenetically diverse reductive dehalogenase-homologous genes in deep subseafloor sedimentary metagenomes.</title>
        <authorList>
            <person name="Kawai M."/>
            <person name="Futagami T."/>
            <person name="Toyoda A."/>
            <person name="Takaki Y."/>
            <person name="Nishi S."/>
            <person name="Hori S."/>
            <person name="Arai W."/>
            <person name="Tsubouchi T."/>
            <person name="Morono Y."/>
            <person name="Uchiyama I."/>
            <person name="Ito T."/>
            <person name="Fujiyama A."/>
            <person name="Inagaki F."/>
            <person name="Takami H."/>
        </authorList>
    </citation>
    <scope>NUCLEOTIDE SEQUENCE</scope>
    <source>
        <strain evidence="1">Expedition CK06-06</strain>
    </source>
</reference>
<dbReference type="AlphaFoldDB" id="X0UIH9"/>
<feature type="non-terminal residue" evidence="1">
    <location>
        <position position="1"/>
    </location>
</feature>
<evidence type="ECO:0008006" key="2">
    <source>
        <dbReference type="Google" id="ProtNLM"/>
    </source>
</evidence>
<sequence length="174" mass="18987">EFALAETYYALIEAVTGQDLTWQAHPDGVASGTPGYQVGRDIATMNQGAFNILDDLKTAGMNLSPNETFLVLAPTALKRRIERALSSKYTLQNTGMGLTEVSYNMKPVYSQLLSATDTYYVILPKRKLKGGTRMNLTVLTDMDILAYTDVTAAWGRYGGGIAEDDQIQVCATTD</sequence>